<organism evidence="1 2">
    <name type="scientific">Protopolystoma xenopodis</name>
    <dbReference type="NCBI Taxonomy" id="117903"/>
    <lineage>
        <taxon>Eukaryota</taxon>
        <taxon>Metazoa</taxon>
        <taxon>Spiralia</taxon>
        <taxon>Lophotrochozoa</taxon>
        <taxon>Platyhelminthes</taxon>
        <taxon>Monogenea</taxon>
        <taxon>Polyopisthocotylea</taxon>
        <taxon>Polystomatidea</taxon>
        <taxon>Polystomatidae</taxon>
        <taxon>Protopolystoma</taxon>
    </lineage>
</organism>
<dbReference type="Proteomes" id="UP000784294">
    <property type="component" value="Unassembled WGS sequence"/>
</dbReference>
<gene>
    <name evidence="1" type="ORF">PXEA_LOCUS10139</name>
</gene>
<accession>A0A448WPD6</accession>
<dbReference type="AlphaFoldDB" id="A0A448WPD6"/>
<dbReference type="EMBL" id="CAAALY010029543">
    <property type="protein sequence ID" value="VEL16699.1"/>
    <property type="molecule type" value="Genomic_DNA"/>
</dbReference>
<keyword evidence="2" id="KW-1185">Reference proteome</keyword>
<evidence type="ECO:0000313" key="1">
    <source>
        <dbReference type="EMBL" id="VEL16699.1"/>
    </source>
</evidence>
<name>A0A448WPD6_9PLAT</name>
<feature type="non-terminal residue" evidence="1">
    <location>
        <position position="285"/>
    </location>
</feature>
<sequence length="285" mass="30428">MTLGLEEREMRRRRLLTASDSVGLIVSRRVRSDTPDILRSTNCIYHIADEVLLSPLAISASSSEGTSGISISTLLHQAPPDISSTDPASLGPFLSSGPYHLGFPGHLSAESPIAVKEVNNSGYASASATMGHPFSGEQSCLSELPFGKRGSSDVSSLSATSRDHLLHHPRNAFCNRCLDDHPAQSTIEDDAAADSLLPPTDHRVNTDHVSNEWGQTALSDGATHGRPTGLVKGQWSEEIEEEDRELATVLANQLIVLSLESTVISSDSANLPYLHPSSPSGLCEQ</sequence>
<reference evidence="1" key="1">
    <citation type="submission" date="2018-11" db="EMBL/GenBank/DDBJ databases">
        <authorList>
            <consortium name="Pathogen Informatics"/>
        </authorList>
    </citation>
    <scope>NUCLEOTIDE SEQUENCE</scope>
</reference>
<comment type="caution">
    <text evidence="1">The sequence shown here is derived from an EMBL/GenBank/DDBJ whole genome shotgun (WGS) entry which is preliminary data.</text>
</comment>
<proteinExistence type="predicted"/>
<protein>
    <submittedName>
        <fullName evidence="1">Uncharacterized protein</fullName>
    </submittedName>
</protein>
<evidence type="ECO:0000313" key="2">
    <source>
        <dbReference type="Proteomes" id="UP000784294"/>
    </source>
</evidence>